<organism evidence="1 2">
    <name type="scientific">Cyclospora cayetanensis</name>
    <dbReference type="NCBI Taxonomy" id="88456"/>
    <lineage>
        <taxon>Eukaryota</taxon>
        <taxon>Sar</taxon>
        <taxon>Alveolata</taxon>
        <taxon>Apicomplexa</taxon>
        <taxon>Conoidasida</taxon>
        <taxon>Coccidia</taxon>
        <taxon>Eucoccidiorida</taxon>
        <taxon>Eimeriorina</taxon>
        <taxon>Eimeriidae</taxon>
        <taxon>Cyclospora</taxon>
    </lineage>
</organism>
<keyword evidence="1" id="KW-1185">Reference proteome</keyword>
<dbReference type="RefSeq" id="XP_026190504.1">
    <property type="nucleotide sequence ID" value="XM_026334719.1"/>
</dbReference>
<dbReference type="OrthoDB" id="361577at2759"/>
<sequence>MFMGGIRAGVLCTASKEPVAAVPRADSARARRFLRHAAAWLLYPLTLPQEGMPLKARNFKTEAVRTAQTETSCTPQSARAAAALRKRVYSTFSAAAAGGEEASEEKEAFADTPATADAASDAAANEDISDICTEYVHRGAEASPGASVGILRLIVLLSGTACAEVCSLSGRRKHASGVREAATSHTTKLMRVSLCLSDYPFVAPPRNLVIDASVRKQQQEEQRLQQQLRVAAYTAKHSNSSEARSGSGGKRIYVATELLQEEEPDLVVKGTEMDNNFEVYLDASLQQRVDQEPAAVHTDLLEYDKMYSGLGPWPENAAEEKGMENTVPCRKTVKTIAEAMAEEAKWSEREEQPREEWVLDDDEEALLNTQVRGPSPDNSLFFLDTSYAFANPPSPIGADMGQIDDPLDAPWRRRAEEVIRQVVAYGWPPKVRRSFSGFALLDCSWEQHRLLLPIQQQALPQYETSPRIVTAQDLKRILLMLKHRLQDLADLESLALLEGIDIQVAAVPLPAQQQGCRPRRELLGRRELTMAAGSRVSIHLHSEEAAAAVQTLPPAAAEAALQACARMHAATATAENAPLGRGMLQLLQQQQQQLPQHPLPPIKEDDDRDYIRPIGSCESPPPAATTAARNGRVLSPNAAAAAAGAAVADAAAAAPSYAVAAAANRLPSEAIKPSLSFLKRAVASTRQGRQHDRHALQQECLLLGSPNATCIFFAQGANVYLASLDSIAKVRILTTYS</sequence>
<name>A0A6P6RSG9_9EIME</name>
<dbReference type="GeneID" id="34620451"/>
<dbReference type="Proteomes" id="UP000515125">
    <property type="component" value="Unplaced"/>
</dbReference>
<proteinExistence type="predicted"/>
<reference evidence="2" key="1">
    <citation type="submission" date="2025-08" db="UniProtKB">
        <authorList>
            <consortium name="RefSeq"/>
        </authorList>
    </citation>
    <scope>IDENTIFICATION</scope>
</reference>
<evidence type="ECO:0000313" key="2">
    <source>
        <dbReference type="RefSeq" id="XP_026190504.1"/>
    </source>
</evidence>
<gene>
    <name evidence="2" type="primary">LOC34620451</name>
</gene>
<evidence type="ECO:0000313" key="1">
    <source>
        <dbReference type="Proteomes" id="UP000515125"/>
    </source>
</evidence>
<protein>
    <submittedName>
        <fullName evidence="2">Uncharacterized protein LOC34620451</fullName>
    </submittedName>
</protein>
<dbReference type="AlphaFoldDB" id="A0A6P6RSG9"/>
<accession>A0A6P6RSG9</accession>